<evidence type="ECO:0000256" key="3">
    <source>
        <dbReference type="SAM" id="Coils"/>
    </source>
</evidence>
<protein>
    <submittedName>
        <fullName evidence="5">Chemotaxis protein</fullName>
    </submittedName>
</protein>
<name>A0A1C0AAX7_9FIRM</name>
<evidence type="ECO:0000256" key="2">
    <source>
        <dbReference type="PROSITE-ProRule" id="PRU00284"/>
    </source>
</evidence>
<dbReference type="InterPro" id="IPR036291">
    <property type="entry name" value="NAD(P)-bd_dom_sf"/>
</dbReference>
<proteinExistence type="predicted"/>
<dbReference type="PANTHER" id="PTHR32089:SF112">
    <property type="entry name" value="LYSOZYME-LIKE PROTEIN-RELATED"/>
    <property type="match status" value="1"/>
</dbReference>
<evidence type="ECO:0000313" key="5">
    <source>
        <dbReference type="EMBL" id="OCL27431.1"/>
    </source>
</evidence>
<keyword evidence="1 2" id="KW-0807">Transducer</keyword>
<dbReference type="AlphaFoldDB" id="A0A1C0AAX7"/>
<feature type="coiled-coil region" evidence="3">
    <location>
        <begin position="179"/>
        <end position="213"/>
    </location>
</feature>
<sequence>MKLGIIGGGEIGKKLLEIFLKMDSIKVEYISDINNDAPGIRMAEKKKIKTTSNMMEVVKDHSLDLILEVTGVSEVLSAIEDNKGENTELISSEGSYLVYNVIEEYNNFQNQLLTTVINHLNQVYQEIEDDSQNINKLLEQIQRITKNLNMLALNASIEAARADAKQGNGKGFAIVADEVKNLSSRSSQLVDNIEEINKDIRDLNGRISEVVEELKGNG</sequence>
<accession>A0A1C0AAX7</accession>
<dbReference type="InterPro" id="IPR004089">
    <property type="entry name" value="MCPsignal_dom"/>
</dbReference>
<evidence type="ECO:0000256" key="1">
    <source>
        <dbReference type="ARBA" id="ARBA00023224"/>
    </source>
</evidence>
<evidence type="ECO:0000259" key="4">
    <source>
        <dbReference type="PROSITE" id="PS50111"/>
    </source>
</evidence>
<dbReference type="EMBL" id="LWDV01000008">
    <property type="protein sequence ID" value="OCL27431.1"/>
    <property type="molecule type" value="Genomic_DNA"/>
</dbReference>
<dbReference type="GO" id="GO:0007165">
    <property type="term" value="P:signal transduction"/>
    <property type="evidence" value="ECO:0007669"/>
    <property type="project" value="UniProtKB-KW"/>
</dbReference>
<dbReference type="SUPFAM" id="SSF58104">
    <property type="entry name" value="Methyl-accepting chemotaxis protein (MCP) signaling domain"/>
    <property type="match status" value="1"/>
</dbReference>
<dbReference type="GO" id="GO:0016020">
    <property type="term" value="C:membrane"/>
    <property type="evidence" value="ECO:0007669"/>
    <property type="project" value="InterPro"/>
</dbReference>
<gene>
    <name evidence="5" type="ORF">U472_07850</name>
</gene>
<dbReference type="SUPFAM" id="SSF51735">
    <property type="entry name" value="NAD(P)-binding Rossmann-fold domains"/>
    <property type="match status" value="1"/>
</dbReference>
<feature type="domain" description="Methyl-accepting transducer" evidence="4">
    <location>
        <begin position="91"/>
        <end position="218"/>
    </location>
</feature>
<keyword evidence="6" id="KW-1185">Reference proteome</keyword>
<dbReference type="OrthoDB" id="9816519at2"/>
<keyword evidence="3" id="KW-0175">Coiled coil</keyword>
<evidence type="ECO:0000313" key="6">
    <source>
        <dbReference type="Proteomes" id="UP000093514"/>
    </source>
</evidence>
<comment type="caution">
    <text evidence="5">The sequence shown here is derived from an EMBL/GenBank/DDBJ whole genome shotgun (WGS) entry which is preliminary data.</text>
</comment>
<dbReference type="PANTHER" id="PTHR32089">
    <property type="entry name" value="METHYL-ACCEPTING CHEMOTAXIS PROTEIN MCPB"/>
    <property type="match status" value="1"/>
</dbReference>
<dbReference type="PROSITE" id="PS50111">
    <property type="entry name" value="CHEMOTAXIS_TRANSDUC_2"/>
    <property type="match status" value="1"/>
</dbReference>
<organism evidence="5 6">
    <name type="scientific">Orenia metallireducens</name>
    <dbReference type="NCBI Taxonomy" id="1413210"/>
    <lineage>
        <taxon>Bacteria</taxon>
        <taxon>Bacillati</taxon>
        <taxon>Bacillota</taxon>
        <taxon>Clostridia</taxon>
        <taxon>Halanaerobiales</taxon>
        <taxon>Halobacteroidaceae</taxon>
        <taxon>Orenia</taxon>
    </lineage>
</organism>
<feature type="coiled-coil region" evidence="3">
    <location>
        <begin position="120"/>
        <end position="154"/>
    </location>
</feature>
<reference evidence="5 6" key="2">
    <citation type="submission" date="2016-08" db="EMBL/GenBank/DDBJ databases">
        <title>Orenia metallireducens sp. nov. strain Z6, a Novel Metal-reducing Firmicute from the Deep Subsurface.</title>
        <authorList>
            <person name="Maxim B.I."/>
            <person name="Kenneth K."/>
            <person name="Flynn T.M."/>
            <person name="Oloughlin E.J."/>
            <person name="Locke R.A."/>
            <person name="Weber J.R."/>
            <person name="Egan S.M."/>
            <person name="Mackie R.I."/>
            <person name="Cann I.K."/>
        </authorList>
    </citation>
    <scope>NUCLEOTIDE SEQUENCE [LARGE SCALE GENOMIC DNA]</scope>
    <source>
        <strain evidence="5 6">Z6</strain>
    </source>
</reference>
<dbReference type="Proteomes" id="UP000093514">
    <property type="component" value="Unassembled WGS sequence"/>
</dbReference>
<reference evidence="6" key="1">
    <citation type="submission" date="2016-07" db="EMBL/GenBank/DDBJ databases">
        <authorList>
            <person name="Florea S."/>
            <person name="Webb J.S."/>
            <person name="Jaromczyk J."/>
            <person name="Schardl C.L."/>
        </authorList>
    </citation>
    <scope>NUCLEOTIDE SEQUENCE [LARGE SCALE GENOMIC DNA]</scope>
    <source>
        <strain evidence="6">Z6</strain>
    </source>
</reference>
<dbReference type="Pfam" id="PF00015">
    <property type="entry name" value="MCPsignal"/>
    <property type="match status" value="1"/>
</dbReference>
<dbReference type="Gene3D" id="3.40.50.720">
    <property type="entry name" value="NAD(P)-binding Rossmann-like Domain"/>
    <property type="match status" value="1"/>
</dbReference>
<dbReference type="Gene3D" id="6.10.250.3200">
    <property type="match status" value="1"/>
</dbReference>